<dbReference type="AlphaFoldDB" id="X1KMP5"/>
<reference evidence="1" key="1">
    <citation type="journal article" date="2014" name="Front. Microbiol.">
        <title>High frequency of phylogenetically diverse reductive dehalogenase-homologous genes in deep subseafloor sedimentary metagenomes.</title>
        <authorList>
            <person name="Kawai M."/>
            <person name="Futagami T."/>
            <person name="Toyoda A."/>
            <person name="Takaki Y."/>
            <person name="Nishi S."/>
            <person name="Hori S."/>
            <person name="Arai W."/>
            <person name="Tsubouchi T."/>
            <person name="Morono Y."/>
            <person name="Uchiyama I."/>
            <person name="Ito T."/>
            <person name="Fujiyama A."/>
            <person name="Inagaki F."/>
            <person name="Takami H."/>
        </authorList>
    </citation>
    <scope>NUCLEOTIDE SEQUENCE</scope>
    <source>
        <strain evidence="1">Expedition CK06-06</strain>
    </source>
</reference>
<name>X1KMP5_9ZZZZ</name>
<proteinExistence type="predicted"/>
<dbReference type="EMBL" id="BARU01044980">
    <property type="protein sequence ID" value="GAH83323.1"/>
    <property type="molecule type" value="Genomic_DNA"/>
</dbReference>
<accession>X1KMP5</accession>
<gene>
    <name evidence="1" type="ORF">S03H2_68417</name>
</gene>
<evidence type="ECO:0000313" key="1">
    <source>
        <dbReference type="EMBL" id="GAH83323.1"/>
    </source>
</evidence>
<sequence length="32" mass="3415">NYPQLEGYSSFGDVSNSLTILLTVAPSAFPLI</sequence>
<organism evidence="1">
    <name type="scientific">marine sediment metagenome</name>
    <dbReference type="NCBI Taxonomy" id="412755"/>
    <lineage>
        <taxon>unclassified sequences</taxon>
        <taxon>metagenomes</taxon>
        <taxon>ecological metagenomes</taxon>
    </lineage>
</organism>
<comment type="caution">
    <text evidence="1">The sequence shown here is derived from an EMBL/GenBank/DDBJ whole genome shotgun (WGS) entry which is preliminary data.</text>
</comment>
<feature type="non-terminal residue" evidence="1">
    <location>
        <position position="1"/>
    </location>
</feature>
<protein>
    <submittedName>
        <fullName evidence="1">Uncharacterized protein</fullName>
    </submittedName>
</protein>